<protein>
    <submittedName>
        <fullName evidence="2">Uncharacterized protein</fullName>
    </submittedName>
</protein>
<feature type="transmembrane region" description="Helical" evidence="1">
    <location>
        <begin position="126"/>
        <end position="149"/>
    </location>
</feature>
<keyword evidence="1" id="KW-1133">Transmembrane helix</keyword>
<keyword evidence="3" id="KW-1185">Reference proteome</keyword>
<gene>
    <name evidence="2" type="ORF">PbJCM13498_20500</name>
</gene>
<dbReference type="AlphaFoldDB" id="A0A5M4B0R0"/>
<sequence length="236" mass="27113">MKKILRLALIDFKIIFRDPSLRVFLVLPVILFVLIVWLVPYLVAKYEFLVPYLSLMLVGAVIENTQMYSFISSMVLIDEKETNVAKTYGVVPLTKRQYILSRMLIPYLFTVALNVILFWVQPFFTIGWGTNLILSLLAGLVVPVYVLAINAIAENRMQGMVYVKAFNLLVLVPIVAFFVPDNFKHLFGIFPTHWVFQSVNNATLGLPFGWLAAIGFLFFGVLLWWVSKLFIRKHFV</sequence>
<feature type="transmembrane region" description="Helical" evidence="1">
    <location>
        <begin position="49"/>
        <end position="77"/>
    </location>
</feature>
<dbReference type="OrthoDB" id="1123325at2"/>
<evidence type="ECO:0000313" key="3">
    <source>
        <dbReference type="Proteomes" id="UP000391834"/>
    </source>
</evidence>
<dbReference type="Proteomes" id="UP000391834">
    <property type="component" value="Unassembled WGS sequence"/>
</dbReference>
<feature type="transmembrane region" description="Helical" evidence="1">
    <location>
        <begin position="208"/>
        <end position="226"/>
    </location>
</feature>
<evidence type="ECO:0000256" key="1">
    <source>
        <dbReference type="SAM" id="Phobius"/>
    </source>
</evidence>
<accession>A0A5M4B0R0</accession>
<keyword evidence="1" id="KW-0812">Transmembrane</keyword>
<keyword evidence="1" id="KW-0472">Membrane</keyword>
<feature type="transmembrane region" description="Helical" evidence="1">
    <location>
        <begin position="21"/>
        <end position="43"/>
    </location>
</feature>
<dbReference type="EMBL" id="BLAX01000001">
    <property type="protein sequence ID" value="GET33187.1"/>
    <property type="molecule type" value="Genomic_DNA"/>
</dbReference>
<feature type="transmembrane region" description="Helical" evidence="1">
    <location>
        <begin position="161"/>
        <end position="179"/>
    </location>
</feature>
<proteinExistence type="predicted"/>
<reference evidence="2 3" key="1">
    <citation type="submission" date="2019-10" db="EMBL/GenBank/DDBJ databases">
        <title>Prolixibacter strains distinguished by the presence of nitrate reductase genes were adept at nitrate-dependent anaerobic corrosion of metallic iron and carbon steel.</title>
        <authorList>
            <person name="Iino T."/>
            <person name="Shono N."/>
            <person name="Ito K."/>
            <person name="Nakamura R."/>
            <person name="Sueoka K."/>
            <person name="Harayama S."/>
            <person name="Ohkuma M."/>
        </authorList>
    </citation>
    <scope>NUCLEOTIDE SEQUENCE [LARGE SCALE GENOMIC DNA]</scope>
    <source>
        <strain evidence="2 3">JCM 13498</strain>
    </source>
</reference>
<comment type="caution">
    <text evidence="2">The sequence shown here is derived from an EMBL/GenBank/DDBJ whole genome shotgun (WGS) entry which is preliminary data.</text>
</comment>
<feature type="transmembrane region" description="Helical" evidence="1">
    <location>
        <begin position="98"/>
        <end position="120"/>
    </location>
</feature>
<dbReference type="RefSeq" id="WP_027585259.1">
    <property type="nucleotide sequence ID" value="NZ_BLAX01000001.1"/>
</dbReference>
<name>A0A5M4B0R0_9BACT</name>
<organism evidence="2 3">
    <name type="scientific">Prolixibacter bellariivorans</name>
    <dbReference type="NCBI Taxonomy" id="314319"/>
    <lineage>
        <taxon>Bacteria</taxon>
        <taxon>Pseudomonadati</taxon>
        <taxon>Bacteroidota</taxon>
        <taxon>Bacteroidia</taxon>
        <taxon>Marinilabiliales</taxon>
        <taxon>Prolixibacteraceae</taxon>
        <taxon>Prolixibacter</taxon>
    </lineage>
</organism>
<evidence type="ECO:0000313" key="2">
    <source>
        <dbReference type="EMBL" id="GET33187.1"/>
    </source>
</evidence>